<feature type="transmembrane region" description="Helical" evidence="1">
    <location>
        <begin position="12"/>
        <end position="30"/>
    </location>
</feature>
<organism evidence="2 3">
    <name type="scientific">Candidatus Nanopelagicus abundans</name>
    <dbReference type="NCBI Taxonomy" id="1884916"/>
    <lineage>
        <taxon>Bacteria</taxon>
        <taxon>Bacillati</taxon>
        <taxon>Actinomycetota</taxon>
        <taxon>Actinomycetes</taxon>
        <taxon>Candidatus Nanopelagicales</taxon>
        <taxon>Candidatus Nanopelagicaceae</taxon>
        <taxon>Candidatus Nanopelagicus</taxon>
    </lineage>
</organism>
<dbReference type="EMBL" id="CP016779">
    <property type="protein sequence ID" value="ASY23784.1"/>
    <property type="molecule type" value="Genomic_DNA"/>
</dbReference>
<gene>
    <name evidence="2" type="ORF">B1sIIB91_02470</name>
</gene>
<dbReference type="Proteomes" id="UP000217210">
    <property type="component" value="Chromosome"/>
</dbReference>
<dbReference type="KEGG" id="nab:B1sIIB91_02470"/>
<keyword evidence="1" id="KW-1133">Transmembrane helix</keyword>
<proteinExistence type="predicted"/>
<keyword evidence="3" id="KW-1185">Reference proteome</keyword>
<name>A0A249L477_9ACTN</name>
<dbReference type="OrthoDB" id="4401005at2"/>
<reference evidence="2 3" key="1">
    <citation type="submission" date="2016-07" db="EMBL/GenBank/DDBJ databases">
        <title>High microdiversification within the ubiquitous acI lineage of Actinobacteria.</title>
        <authorList>
            <person name="Neuenschwander S.M."/>
            <person name="Salcher M."/>
            <person name="Ghai R."/>
            <person name="Pernthaler J."/>
        </authorList>
    </citation>
    <scope>NUCLEOTIDE SEQUENCE [LARGE SCALE GENOMIC DNA]</scope>
    <source>
        <strain evidence="2">MMS-IIB-91</strain>
    </source>
</reference>
<evidence type="ECO:0000256" key="1">
    <source>
        <dbReference type="SAM" id="Phobius"/>
    </source>
</evidence>
<keyword evidence="1" id="KW-0472">Membrane</keyword>
<dbReference type="AlphaFoldDB" id="A0A249L477"/>
<sequence length="175" mass="19437">MFSDTSTEARKFFSAIFVVVLVISGVTLWSTQTRANCVNVLIDYGSLDSSNADFKKCLTVTGEITALELMQNANFKLEGTNKYGNNVICRLNNLPKPTEPIGVKGHEDYIEECKEMPASFAYWAVLEKRWQVIPNPFDLNGKWAWAQVGVAELAMKPGDGLAFVFVTNGDVKFPD</sequence>
<accession>A0A249L477</accession>
<evidence type="ECO:0000313" key="3">
    <source>
        <dbReference type="Proteomes" id="UP000217210"/>
    </source>
</evidence>
<evidence type="ECO:0000313" key="2">
    <source>
        <dbReference type="EMBL" id="ASY23784.1"/>
    </source>
</evidence>
<protein>
    <submittedName>
        <fullName evidence="2">Uncharacterized protein</fullName>
    </submittedName>
</protein>
<keyword evidence="1" id="KW-0812">Transmembrane</keyword>
<dbReference type="RefSeq" id="WP_095688057.1">
    <property type="nucleotide sequence ID" value="NZ_CP016779.1"/>
</dbReference>